<name>A0AC35GCB6_9BILA</name>
<sequence>MSTILKKLFSSKKKVAQISSKETIAQLRDKEEELLKKQERLENQIQEQQKIAKENSVSNKRVALQALKRKKNLEKQQQQIDGILQTLEYQKSTL</sequence>
<accession>A0AC35GCB6</accession>
<evidence type="ECO:0000313" key="1">
    <source>
        <dbReference type="Proteomes" id="UP000887580"/>
    </source>
</evidence>
<proteinExistence type="predicted"/>
<dbReference type="Proteomes" id="UP000887580">
    <property type="component" value="Unplaced"/>
</dbReference>
<organism evidence="1 2">
    <name type="scientific">Panagrolaimus sp. PS1159</name>
    <dbReference type="NCBI Taxonomy" id="55785"/>
    <lineage>
        <taxon>Eukaryota</taxon>
        <taxon>Metazoa</taxon>
        <taxon>Ecdysozoa</taxon>
        <taxon>Nematoda</taxon>
        <taxon>Chromadorea</taxon>
        <taxon>Rhabditida</taxon>
        <taxon>Tylenchina</taxon>
        <taxon>Panagrolaimomorpha</taxon>
        <taxon>Panagrolaimoidea</taxon>
        <taxon>Panagrolaimidae</taxon>
        <taxon>Panagrolaimus</taxon>
    </lineage>
</organism>
<dbReference type="WBParaSite" id="PS1159_v2.g3484.t1">
    <property type="protein sequence ID" value="PS1159_v2.g3484.t1"/>
    <property type="gene ID" value="PS1159_v2.g3484"/>
</dbReference>
<protein>
    <submittedName>
        <fullName evidence="2">Charged multivesicular body protein 6</fullName>
    </submittedName>
</protein>
<reference evidence="2" key="1">
    <citation type="submission" date="2022-11" db="UniProtKB">
        <authorList>
            <consortium name="WormBaseParasite"/>
        </authorList>
    </citation>
    <scope>IDENTIFICATION</scope>
</reference>
<evidence type="ECO:0000313" key="2">
    <source>
        <dbReference type="WBParaSite" id="PS1159_v2.g3484.t1"/>
    </source>
</evidence>